<accession>B0MMU6</accession>
<evidence type="ECO:0000313" key="1">
    <source>
        <dbReference type="EMBL" id="EDS01009.1"/>
    </source>
</evidence>
<organism evidence="1 2">
    <name type="scientific">[Eubacterium] siraeum DSM 15702</name>
    <dbReference type="NCBI Taxonomy" id="428128"/>
    <lineage>
        <taxon>Bacteria</taxon>
        <taxon>Bacillati</taxon>
        <taxon>Bacillota</taxon>
        <taxon>Clostridia</taxon>
        <taxon>Eubacteriales</taxon>
        <taxon>Oscillospiraceae</taxon>
        <taxon>Oscillospiraceae incertae sedis</taxon>
    </lineage>
</organism>
<name>B0MMU6_9FIRM</name>
<reference evidence="1" key="1">
    <citation type="submission" date="2007-10" db="EMBL/GenBank/DDBJ databases">
        <authorList>
            <person name="Fulton L."/>
            <person name="Clifton S."/>
            <person name="Fulton B."/>
            <person name="Xu J."/>
            <person name="Minx P."/>
            <person name="Pepin K.H."/>
            <person name="Johnson M."/>
            <person name="Thiruvilangam P."/>
            <person name="Bhonagiri V."/>
            <person name="Nash W.E."/>
            <person name="Mardis E.R."/>
            <person name="Wilson R.K."/>
        </authorList>
    </citation>
    <scope>NUCLEOTIDE SEQUENCE [LARGE SCALE GENOMIC DNA]</scope>
    <source>
        <strain evidence="1">DSM 15702</strain>
    </source>
</reference>
<reference evidence="1" key="2">
    <citation type="submission" date="2014-06" db="EMBL/GenBank/DDBJ databases">
        <title>Draft genome sequence of Eubacterium siraeum (DSM 15702).</title>
        <authorList>
            <person name="Sudarsanam P."/>
            <person name="Ley R."/>
            <person name="Guruge J."/>
            <person name="Turnbaugh P.J."/>
            <person name="Mahowald M."/>
            <person name="Liep D."/>
            <person name="Gordon J."/>
        </authorList>
    </citation>
    <scope>NUCLEOTIDE SEQUENCE</scope>
    <source>
        <strain evidence="1">DSM 15702</strain>
    </source>
</reference>
<proteinExistence type="predicted"/>
<comment type="caution">
    <text evidence="1">The sequence shown here is derived from an EMBL/GenBank/DDBJ whole genome shotgun (WGS) entry which is preliminary data.</text>
</comment>
<keyword evidence="2" id="KW-1185">Reference proteome</keyword>
<protein>
    <submittedName>
        <fullName evidence="1">Uncharacterized protein</fullName>
    </submittedName>
</protein>
<dbReference type="EMBL" id="ABCA03000043">
    <property type="protein sequence ID" value="EDS01009.1"/>
    <property type="molecule type" value="Genomic_DNA"/>
</dbReference>
<sequence>MKTAFQSRLYRLFYHSEMKKAIIFKKHLKNTDKCAIIILLWRFYATR</sequence>
<dbReference type="AlphaFoldDB" id="B0MMU6"/>
<evidence type="ECO:0000313" key="2">
    <source>
        <dbReference type="Proteomes" id="UP000005326"/>
    </source>
</evidence>
<gene>
    <name evidence="1" type="ORF">EUBSIR_01105</name>
</gene>
<dbReference type="Proteomes" id="UP000005326">
    <property type="component" value="Unassembled WGS sequence"/>
</dbReference>